<keyword evidence="5" id="KW-1133">Transmembrane helix</keyword>
<dbReference type="PANTHER" id="PTHR48108">
    <property type="entry name" value="CBS DOMAIN-CONTAINING PROTEIN CBSX2, CHLOROPLASTIC"/>
    <property type="match status" value="1"/>
</dbReference>
<dbReference type="SUPFAM" id="SSF54631">
    <property type="entry name" value="CBS-domain pair"/>
    <property type="match status" value="2"/>
</dbReference>
<dbReference type="Pfam" id="PF00564">
    <property type="entry name" value="PB1"/>
    <property type="match status" value="1"/>
</dbReference>
<evidence type="ECO:0000256" key="1">
    <source>
        <dbReference type="ARBA" id="ARBA00022737"/>
    </source>
</evidence>
<feature type="region of interest" description="Disordered" evidence="4">
    <location>
        <begin position="1"/>
        <end position="89"/>
    </location>
</feature>
<keyword evidence="3" id="KW-0175">Coiled coil</keyword>
<evidence type="ECO:0000256" key="5">
    <source>
        <dbReference type="SAM" id="Phobius"/>
    </source>
</evidence>
<feature type="compositionally biased region" description="Basic and acidic residues" evidence="4">
    <location>
        <begin position="42"/>
        <end position="64"/>
    </location>
</feature>
<evidence type="ECO:0000313" key="7">
    <source>
        <dbReference type="EMBL" id="GMM32979.1"/>
    </source>
</evidence>
<dbReference type="InterPro" id="IPR000644">
    <property type="entry name" value="CBS_dom"/>
</dbReference>
<dbReference type="SMART" id="SM00666">
    <property type="entry name" value="PB1"/>
    <property type="match status" value="1"/>
</dbReference>
<accession>A0AAV5QE28</accession>
<evidence type="ECO:0000256" key="4">
    <source>
        <dbReference type="SAM" id="MobiDB-lite"/>
    </source>
</evidence>
<dbReference type="InterPro" id="IPR046342">
    <property type="entry name" value="CBS_dom_sf"/>
</dbReference>
<dbReference type="PANTHER" id="PTHR48108:SF26">
    <property type="entry name" value="CBS DOMAIN-CONTAINING PROTEIN DDB_G0289609"/>
    <property type="match status" value="1"/>
</dbReference>
<keyword evidence="5" id="KW-0812">Transmembrane</keyword>
<dbReference type="SMART" id="SM00116">
    <property type="entry name" value="CBS"/>
    <property type="match status" value="4"/>
</dbReference>
<feature type="compositionally biased region" description="Basic residues" evidence="4">
    <location>
        <begin position="74"/>
        <end position="83"/>
    </location>
</feature>
<dbReference type="CDD" id="cd17782">
    <property type="entry name" value="CBS_pair_MUG70_2"/>
    <property type="match status" value="1"/>
</dbReference>
<gene>
    <name evidence="7" type="ORF">DASC09_003040</name>
</gene>
<feature type="compositionally biased region" description="Polar residues" evidence="4">
    <location>
        <begin position="17"/>
        <end position="41"/>
    </location>
</feature>
<dbReference type="RefSeq" id="XP_064849979.1">
    <property type="nucleotide sequence ID" value="XM_064993907.1"/>
</dbReference>
<name>A0AAV5QE28_9ASCO</name>
<organism evidence="7 8">
    <name type="scientific">Saccharomycopsis crataegensis</name>
    <dbReference type="NCBI Taxonomy" id="43959"/>
    <lineage>
        <taxon>Eukaryota</taxon>
        <taxon>Fungi</taxon>
        <taxon>Dikarya</taxon>
        <taxon>Ascomycota</taxon>
        <taxon>Saccharomycotina</taxon>
        <taxon>Saccharomycetes</taxon>
        <taxon>Saccharomycopsidaceae</taxon>
        <taxon>Saccharomycopsis</taxon>
    </lineage>
</organism>
<feature type="domain" description="CBS" evidence="6">
    <location>
        <begin position="157"/>
        <end position="213"/>
    </location>
</feature>
<dbReference type="InterPro" id="IPR051462">
    <property type="entry name" value="CBS_domain-containing"/>
</dbReference>
<dbReference type="EMBL" id="BTFZ01000001">
    <property type="protein sequence ID" value="GMM32979.1"/>
    <property type="molecule type" value="Genomic_DNA"/>
</dbReference>
<dbReference type="SUPFAM" id="SSF54277">
    <property type="entry name" value="CAD &amp; PB1 domains"/>
    <property type="match status" value="1"/>
</dbReference>
<evidence type="ECO:0000256" key="3">
    <source>
        <dbReference type="SAM" id="Coils"/>
    </source>
</evidence>
<dbReference type="AlphaFoldDB" id="A0AAV5QE28"/>
<keyword evidence="1" id="KW-0677">Repeat</keyword>
<dbReference type="CDD" id="cd17781">
    <property type="entry name" value="CBS_pair_MUG70_1"/>
    <property type="match status" value="1"/>
</dbReference>
<feature type="domain" description="CBS" evidence="6">
    <location>
        <begin position="263"/>
        <end position="322"/>
    </location>
</feature>
<feature type="transmembrane region" description="Helical" evidence="5">
    <location>
        <begin position="665"/>
        <end position="684"/>
    </location>
</feature>
<reference evidence="7 8" key="1">
    <citation type="journal article" date="2023" name="Elife">
        <title>Identification of key yeast species and microbe-microbe interactions impacting larval growth of Drosophila in the wild.</title>
        <authorList>
            <person name="Mure A."/>
            <person name="Sugiura Y."/>
            <person name="Maeda R."/>
            <person name="Honda K."/>
            <person name="Sakurai N."/>
            <person name="Takahashi Y."/>
            <person name="Watada M."/>
            <person name="Katoh T."/>
            <person name="Gotoh A."/>
            <person name="Gotoh Y."/>
            <person name="Taniguchi I."/>
            <person name="Nakamura K."/>
            <person name="Hayashi T."/>
            <person name="Katayama T."/>
            <person name="Uemura T."/>
            <person name="Hattori Y."/>
        </authorList>
    </citation>
    <scope>NUCLEOTIDE SEQUENCE [LARGE SCALE GENOMIC DNA]</scope>
    <source>
        <strain evidence="7 8">SC-9</strain>
    </source>
</reference>
<dbReference type="InterPro" id="IPR000270">
    <property type="entry name" value="PB1_dom"/>
</dbReference>
<keyword evidence="8" id="KW-1185">Reference proteome</keyword>
<sequence length="689" mass="77084">MSYRAPSRQQQQHQQQAPGSYTGGSSTNSLTLVQKPSMNEINDSRKRQAKRDEAIRRKIENDFSKKRKEISGRGSKKSTRHKAIPGSVSSLRPNEPILCKTTTTVLEAARLMGAKRENCILVVDDKNRLVGIITAKDLAFRVVASEEAPFHPVEKFMTKNPLCVTDDTPAGDTLNLMVQKGFRHLPILDSEGQISGVLDITKSYQEAMEKLERMYESSKKLYDALDNVNQEIGMGQQPFQVVKYFENLKDLMGGPVLENVLDETTLPVYTNVKSSVLEAAKLMEENRTTAVLVKDSNNEEVTGIFTSKDIVLRVIASGLNPSTCSIVRVMTPQPDCATKDLTIHEALRKMFDGHYLNLPVIEDNEIIGIVEVLKLTYATLNQLKVVKSNEDNENPIWNRFWTTLDDTDSMHSDSFSHPDSSTNPTQYSPISNHHPHNELTRLNSEVRPTDSISCANERVGYDGGSSVHDADDARHSFIEFQTAELPFGFKFKSPTGRVHRITVKPKDGILTLRSLIMEKLQAHELKLLSGPAPVDDSDDDDACFDDDDSEVGFARKSTDQQYNKSSNFAISYRDDEGDLVAITTDQDLTDCVLISKKLKFNKADIFIHNPRESIENILTVSKPLTKNIPTSKNIHNNSEHHQKNPKIFYAPPKEEEFIPGVPNQLLLPGAIVSLAISILVVFTFSGNRR</sequence>
<dbReference type="Gene3D" id="3.10.580.10">
    <property type="entry name" value="CBS-domain"/>
    <property type="match status" value="2"/>
</dbReference>
<comment type="caution">
    <text evidence="7">The sequence shown here is derived from an EMBL/GenBank/DDBJ whole genome shotgun (WGS) entry which is preliminary data.</text>
</comment>
<feature type="coiled-coil region" evidence="3">
    <location>
        <begin position="201"/>
        <end position="228"/>
    </location>
</feature>
<dbReference type="Proteomes" id="UP001360560">
    <property type="component" value="Unassembled WGS sequence"/>
</dbReference>
<feature type="compositionally biased region" description="Polar residues" evidence="4">
    <location>
        <begin position="417"/>
        <end position="431"/>
    </location>
</feature>
<feature type="domain" description="CBS" evidence="6">
    <location>
        <begin position="330"/>
        <end position="385"/>
    </location>
</feature>
<protein>
    <recommendedName>
        <fullName evidence="6">CBS domain-containing protein</fullName>
    </recommendedName>
</protein>
<proteinExistence type="predicted"/>
<evidence type="ECO:0000256" key="2">
    <source>
        <dbReference type="PROSITE-ProRule" id="PRU00703"/>
    </source>
</evidence>
<keyword evidence="2" id="KW-0129">CBS domain</keyword>
<dbReference type="PROSITE" id="PS51371">
    <property type="entry name" value="CBS"/>
    <property type="match status" value="4"/>
</dbReference>
<feature type="domain" description="CBS" evidence="6">
    <location>
        <begin position="91"/>
        <end position="153"/>
    </location>
</feature>
<evidence type="ECO:0000259" key="6">
    <source>
        <dbReference type="PROSITE" id="PS51371"/>
    </source>
</evidence>
<dbReference type="Pfam" id="PF00571">
    <property type="entry name" value="CBS"/>
    <property type="match status" value="4"/>
</dbReference>
<evidence type="ECO:0000313" key="8">
    <source>
        <dbReference type="Proteomes" id="UP001360560"/>
    </source>
</evidence>
<feature type="region of interest" description="Disordered" evidence="4">
    <location>
        <begin position="411"/>
        <end position="437"/>
    </location>
</feature>
<dbReference type="GeneID" id="90070958"/>
<keyword evidence="5" id="KW-0472">Membrane</keyword>